<feature type="signal peptide" evidence="2">
    <location>
        <begin position="1"/>
        <end position="24"/>
    </location>
</feature>
<feature type="region of interest" description="Disordered" evidence="1">
    <location>
        <begin position="85"/>
        <end position="106"/>
    </location>
</feature>
<dbReference type="EMBL" id="PQIB02000003">
    <property type="protein sequence ID" value="RLN28202.1"/>
    <property type="molecule type" value="Genomic_DNA"/>
</dbReference>
<organism evidence="3 4">
    <name type="scientific">Panicum miliaceum</name>
    <name type="common">Proso millet</name>
    <name type="synonym">Broomcorn millet</name>
    <dbReference type="NCBI Taxonomy" id="4540"/>
    <lineage>
        <taxon>Eukaryota</taxon>
        <taxon>Viridiplantae</taxon>
        <taxon>Streptophyta</taxon>
        <taxon>Embryophyta</taxon>
        <taxon>Tracheophyta</taxon>
        <taxon>Spermatophyta</taxon>
        <taxon>Magnoliopsida</taxon>
        <taxon>Liliopsida</taxon>
        <taxon>Poales</taxon>
        <taxon>Poaceae</taxon>
        <taxon>PACMAD clade</taxon>
        <taxon>Panicoideae</taxon>
        <taxon>Panicodae</taxon>
        <taxon>Paniceae</taxon>
        <taxon>Panicinae</taxon>
        <taxon>Panicum</taxon>
        <taxon>Panicum sect. Panicum</taxon>
    </lineage>
</organism>
<feature type="compositionally biased region" description="Basic residues" evidence="1">
    <location>
        <begin position="95"/>
        <end position="106"/>
    </location>
</feature>
<dbReference type="Proteomes" id="UP000275267">
    <property type="component" value="Unassembled WGS sequence"/>
</dbReference>
<evidence type="ECO:0000313" key="4">
    <source>
        <dbReference type="Proteomes" id="UP000275267"/>
    </source>
</evidence>
<evidence type="ECO:0000313" key="3">
    <source>
        <dbReference type="EMBL" id="RLN28202.1"/>
    </source>
</evidence>
<dbReference type="AlphaFoldDB" id="A0A3L6SUS8"/>
<sequence length="106" mass="11920">MPKLRSIFTVLILMLLLLVSVSSGMPFHTLIPFVSCYTSLSGWLIERDSRLLDAGQTATIEGNHEDTLEVAERHGRRVLTDIQDYDYGGSNLKHDPRRKPGNGHSR</sequence>
<dbReference type="OrthoDB" id="1681778at2759"/>
<name>A0A3L6SUS8_PANMI</name>
<protein>
    <submittedName>
        <fullName evidence="3">Uncharacterized protein</fullName>
    </submittedName>
</protein>
<keyword evidence="4" id="KW-1185">Reference proteome</keyword>
<evidence type="ECO:0000256" key="1">
    <source>
        <dbReference type="SAM" id="MobiDB-lite"/>
    </source>
</evidence>
<keyword evidence="2" id="KW-0732">Signal</keyword>
<comment type="caution">
    <text evidence="3">The sequence shown here is derived from an EMBL/GenBank/DDBJ whole genome shotgun (WGS) entry which is preliminary data.</text>
</comment>
<dbReference type="STRING" id="4540.A0A3L6SUS8"/>
<evidence type="ECO:0000256" key="2">
    <source>
        <dbReference type="SAM" id="SignalP"/>
    </source>
</evidence>
<accession>A0A3L6SUS8</accession>
<dbReference type="PANTHER" id="PTHR34467:SF1">
    <property type="entry name" value="OS05G0542300 PROTEIN"/>
    <property type="match status" value="1"/>
</dbReference>
<feature type="chain" id="PRO_5018177591" evidence="2">
    <location>
        <begin position="25"/>
        <end position="106"/>
    </location>
</feature>
<reference evidence="4" key="1">
    <citation type="journal article" date="2019" name="Nat. Commun.">
        <title>The genome of broomcorn millet.</title>
        <authorList>
            <person name="Zou C."/>
            <person name="Miki D."/>
            <person name="Li D."/>
            <person name="Tang Q."/>
            <person name="Xiao L."/>
            <person name="Rajput S."/>
            <person name="Deng P."/>
            <person name="Jia W."/>
            <person name="Huang R."/>
            <person name="Zhang M."/>
            <person name="Sun Y."/>
            <person name="Hu J."/>
            <person name="Fu X."/>
            <person name="Schnable P.S."/>
            <person name="Li F."/>
            <person name="Zhang H."/>
            <person name="Feng B."/>
            <person name="Zhu X."/>
            <person name="Liu R."/>
            <person name="Schnable J.C."/>
            <person name="Zhu J.-K."/>
            <person name="Zhang H."/>
        </authorList>
    </citation>
    <scope>NUCLEOTIDE SEQUENCE [LARGE SCALE GENOMIC DNA]</scope>
</reference>
<proteinExistence type="predicted"/>
<gene>
    <name evidence="3" type="ORF">C2845_PM05G30780</name>
</gene>
<dbReference type="PANTHER" id="PTHR34467">
    <property type="entry name" value="TRANSMEMBRANE PROTEIN"/>
    <property type="match status" value="1"/>
</dbReference>